<dbReference type="RefSeq" id="WP_344546341.1">
    <property type="nucleotide sequence ID" value="NZ_BAAATD010000010.1"/>
</dbReference>
<dbReference type="InterPro" id="IPR007278">
    <property type="entry name" value="DUF397"/>
</dbReference>
<dbReference type="Pfam" id="PF04149">
    <property type="entry name" value="DUF397"/>
    <property type="match status" value="1"/>
</dbReference>
<organism evidence="2 3">
    <name type="scientific">Actinomadura fulvescens</name>
    <dbReference type="NCBI Taxonomy" id="46160"/>
    <lineage>
        <taxon>Bacteria</taxon>
        <taxon>Bacillati</taxon>
        <taxon>Actinomycetota</taxon>
        <taxon>Actinomycetes</taxon>
        <taxon>Streptosporangiales</taxon>
        <taxon>Thermomonosporaceae</taxon>
        <taxon>Actinomadura</taxon>
    </lineage>
</organism>
<reference evidence="3" key="1">
    <citation type="journal article" date="2019" name="Int. J. Syst. Evol. Microbiol.">
        <title>The Global Catalogue of Microorganisms (GCM) 10K type strain sequencing project: providing services to taxonomists for standard genome sequencing and annotation.</title>
        <authorList>
            <consortium name="The Broad Institute Genomics Platform"/>
            <consortium name="The Broad Institute Genome Sequencing Center for Infectious Disease"/>
            <person name="Wu L."/>
            <person name="Ma J."/>
        </authorList>
    </citation>
    <scope>NUCLEOTIDE SEQUENCE [LARGE SCALE GENOMIC DNA]</scope>
    <source>
        <strain evidence="3">JCM 6833</strain>
    </source>
</reference>
<accession>A0ABP6CNT2</accession>
<proteinExistence type="predicted"/>
<gene>
    <name evidence="2" type="ORF">GCM10010411_65440</name>
</gene>
<evidence type="ECO:0000313" key="2">
    <source>
        <dbReference type="EMBL" id="GAA2620516.1"/>
    </source>
</evidence>
<name>A0ABP6CNT2_9ACTN</name>
<sequence length="71" mass="7756">MSKDKTAVSGYRKSSFSGGVNDACVEVKITNDAVMMRDSKDPAGPALSFTHEEWEAFLLGVKDEQFELPEG</sequence>
<comment type="caution">
    <text evidence="2">The sequence shown here is derived from an EMBL/GenBank/DDBJ whole genome shotgun (WGS) entry which is preliminary data.</text>
</comment>
<evidence type="ECO:0000313" key="3">
    <source>
        <dbReference type="Proteomes" id="UP001501509"/>
    </source>
</evidence>
<protein>
    <recommendedName>
        <fullName evidence="1">DUF397 domain-containing protein</fullName>
    </recommendedName>
</protein>
<keyword evidence="3" id="KW-1185">Reference proteome</keyword>
<dbReference type="EMBL" id="BAAATD010000010">
    <property type="protein sequence ID" value="GAA2620516.1"/>
    <property type="molecule type" value="Genomic_DNA"/>
</dbReference>
<feature type="domain" description="DUF397" evidence="1">
    <location>
        <begin position="11"/>
        <end position="62"/>
    </location>
</feature>
<evidence type="ECO:0000259" key="1">
    <source>
        <dbReference type="Pfam" id="PF04149"/>
    </source>
</evidence>
<dbReference type="Proteomes" id="UP001501509">
    <property type="component" value="Unassembled WGS sequence"/>
</dbReference>